<dbReference type="RefSeq" id="WP_054819700.1">
    <property type="nucleotide sequence ID" value="NZ_BJCS01000007.1"/>
</dbReference>
<dbReference type="GO" id="GO:0004222">
    <property type="term" value="F:metalloendopeptidase activity"/>
    <property type="evidence" value="ECO:0007669"/>
    <property type="project" value="TreeGrafter"/>
</dbReference>
<evidence type="ECO:0000313" key="4">
    <source>
        <dbReference type="EMBL" id="ALS23239.1"/>
    </source>
</evidence>
<dbReference type="EMBL" id="CP013652">
    <property type="protein sequence ID" value="ALS23239.1"/>
    <property type="molecule type" value="Genomic_DNA"/>
</dbReference>
<feature type="transmembrane region" description="Helical" evidence="2">
    <location>
        <begin position="94"/>
        <end position="112"/>
    </location>
</feature>
<keyword evidence="2" id="KW-1133">Transmembrane helix</keyword>
<feature type="region of interest" description="Disordered" evidence="1">
    <location>
        <begin position="256"/>
        <end position="292"/>
    </location>
</feature>
<keyword evidence="2" id="KW-0472">Membrane</keyword>
<feature type="region of interest" description="Disordered" evidence="1">
    <location>
        <begin position="1"/>
        <end position="47"/>
    </location>
</feature>
<feature type="compositionally biased region" description="Polar residues" evidence="1">
    <location>
        <begin position="258"/>
        <end position="271"/>
    </location>
</feature>
<proteinExistence type="predicted"/>
<dbReference type="InterPro" id="IPR011055">
    <property type="entry name" value="Dup_hybrid_motif"/>
</dbReference>
<dbReference type="InterPro" id="IPR016047">
    <property type="entry name" value="M23ase_b-sheet_dom"/>
</dbReference>
<dbReference type="KEGG" id="pnp:IJ22_28660"/>
<feature type="compositionally biased region" description="Basic and acidic residues" evidence="1">
    <location>
        <begin position="1"/>
        <end position="23"/>
    </location>
</feature>
<dbReference type="Proteomes" id="UP000061660">
    <property type="component" value="Chromosome"/>
</dbReference>
<dbReference type="Pfam" id="PF01551">
    <property type="entry name" value="Peptidase_M23"/>
    <property type="match status" value="1"/>
</dbReference>
<sequence length="292" mass="32375">METRKNVRERRMEKIRKLQEGGPRRRYGGPEPSHMEFPAERSLNGPEMDWGRAIEHRHDPEVEWKRKLQREWSRYEHSYDENGGGPSEPRTNRLAVRIMLSGVLFALVWGMFQVEHPLANKGKEVVTGALTESFDTAFLSAWYEVTFGSVPSFLPVFDSSKHQDAQKVSAGSRHYFPPVQGKLIAAFTPVQGGVLVEAKTGTPVSALDTGLVTFAGLREDTGFTVVLRHSSGMESVYGQLEQGKVKVGDWIKGGETIGTVSPPRQGQSSGSLYFAVSKDGNPVDPTDVVPFD</sequence>
<dbReference type="SUPFAM" id="SSF51261">
    <property type="entry name" value="Duplicated hybrid motif"/>
    <property type="match status" value="1"/>
</dbReference>
<protein>
    <submittedName>
        <fullName evidence="4">Peptidase M23</fullName>
    </submittedName>
</protein>
<organism evidence="4 5">
    <name type="scientific">Paenibacillus naphthalenovorans</name>
    <dbReference type="NCBI Taxonomy" id="162209"/>
    <lineage>
        <taxon>Bacteria</taxon>
        <taxon>Bacillati</taxon>
        <taxon>Bacillota</taxon>
        <taxon>Bacilli</taxon>
        <taxon>Bacillales</taxon>
        <taxon>Paenibacillaceae</taxon>
        <taxon>Paenibacillus</taxon>
    </lineage>
</organism>
<dbReference type="STRING" id="162209.IJ22_28660"/>
<dbReference type="PANTHER" id="PTHR21666">
    <property type="entry name" value="PEPTIDASE-RELATED"/>
    <property type="match status" value="1"/>
</dbReference>
<feature type="domain" description="M23ase beta-sheet core" evidence="3">
    <location>
        <begin position="192"/>
        <end position="285"/>
    </location>
</feature>
<evidence type="ECO:0000259" key="3">
    <source>
        <dbReference type="Pfam" id="PF01551"/>
    </source>
</evidence>
<dbReference type="CDD" id="cd12797">
    <property type="entry name" value="M23_peptidase"/>
    <property type="match status" value="1"/>
</dbReference>
<gene>
    <name evidence="4" type="ORF">IJ22_28660</name>
</gene>
<dbReference type="AlphaFoldDB" id="A0A0U2VUM3"/>
<reference evidence="4 5" key="2">
    <citation type="journal article" date="2016" name="Genome Announc.">
        <title>Complete Genome Sequences of Two Interactive Moderate Thermophiles, Paenibacillus napthalenovorans 32O-Y and Paenibacillus sp. 32O-W.</title>
        <authorList>
            <person name="Butler R.R.III."/>
            <person name="Wang J."/>
            <person name="Stark B.C."/>
            <person name="Pombert J.F."/>
        </authorList>
    </citation>
    <scope>NUCLEOTIDE SEQUENCE [LARGE SCALE GENOMIC DNA]</scope>
    <source>
        <strain evidence="4 5">32O-Y</strain>
    </source>
</reference>
<evidence type="ECO:0000256" key="2">
    <source>
        <dbReference type="SAM" id="Phobius"/>
    </source>
</evidence>
<dbReference type="InterPro" id="IPR050570">
    <property type="entry name" value="Cell_wall_metabolism_enzyme"/>
</dbReference>
<keyword evidence="2" id="KW-0812">Transmembrane</keyword>
<reference evidence="5" key="1">
    <citation type="submission" date="2015-12" db="EMBL/GenBank/DDBJ databases">
        <title>Complete genome sequences of two moderately thermophilic Paenibacillus species.</title>
        <authorList>
            <person name="Butler R.III."/>
            <person name="Wang J."/>
            <person name="Stark B.C."/>
            <person name="Pombert J.-F."/>
        </authorList>
    </citation>
    <scope>NUCLEOTIDE SEQUENCE [LARGE SCALE GENOMIC DNA]</scope>
    <source>
        <strain evidence="5">32O-Y</strain>
    </source>
</reference>
<accession>A0A0U2VUM3</accession>
<evidence type="ECO:0000313" key="5">
    <source>
        <dbReference type="Proteomes" id="UP000061660"/>
    </source>
</evidence>
<name>A0A0U2VUM3_9BACL</name>
<evidence type="ECO:0000256" key="1">
    <source>
        <dbReference type="SAM" id="MobiDB-lite"/>
    </source>
</evidence>
<dbReference type="OrthoDB" id="2986589at2"/>
<dbReference type="PATRIC" id="fig|162209.4.peg.3055"/>
<dbReference type="Gene3D" id="2.70.70.10">
    <property type="entry name" value="Glucose Permease (Domain IIA)"/>
    <property type="match status" value="1"/>
</dbReference>
<keyword evidence="5" id="KW-1185">Reference proteome</keyword>
<dbReference type="PANTHER" id="PTHR21666:SF270">
    <property type="entry name" value="MUREIN HYDROLASE ACTIVATOR ENVC"/>
    <property type="match status" value="1"/>
</dbReference>